<accession>A0A669R7L3</accession>
<sequence length="108" mass="11102">VHLGTLLSSGDPLTALGGTGEQRGSCSVCRVPVATGGAAGVECCKQHEEKVPLTFLAAEVTVCLLCTQLGWRPALPPPPPPPPSPALLLRCGVWMLPFSSQGTCRAPS</sequence>
<dbReference type="AlphaFoldDB" id="A0A669R7L3"/>
<evidence type="ECO:0000313" key="2">
    <source>
        <dbReference type="Proteomes" id="UP000472261"/>
    </source>
</evidence>
<reference evidence="1" key="1">
    <citation type="submission" date="2025-08" db="UniProtKB">
        <authorList>
            <consortium name="Ensembl"/>
        </authorList>
    </citation>
    <scope>IDENTIFICATION</scope>
</reference>
<name>A0A669R7L3_PHACC</name>
<evidence type="ECO:0000313" key="1">
    <source>
        <dbReference type="Ensembl" id="ENSPCLP00000024546.1"/>
    </source>
</evidence>
<dbReference type="Ensembl" id="ENSPCLT00000034077.1">
    <property type="protein sequence ID" value="ENSPCLP00000024546.1"/>
    <property type="gene ID" value="ENSPCLG00000021658.1"/>
</dbReference>
<proteinExistence type="predicted"/>
<protein>
    <submittedName>
        <fullName evidence="1">Uncharacterized protein</fullName>
    </submittedName>
</protein>
<dbReference type="Proteomes" id="UP000472261">
    <property type="component" value="Unplaced"/>
</dbReference>
<reference evidence="1" key="2">
    <citation type="submission" date="2025-09" db="UniProtKB">
        <authorList>
            <consortium name="Ensembl"/>
        </authorList>
    </citation>
    <scope>IDENTIFICATION</scope>
</reference>
<keyword evidence="2" id="KW-1185">Reference proteome</keyword>
<organism evidence="1 2">
    <name type="scientific">Phasianus colchicus</name>
    <name type="common">Common pheasant</name>
    <dbReference type="NCBI Taxonomy" id="9054"/>
    <lineage>
        <taxon>Eukaryota</taxon>
        <taxon>Metazoa</taxon>
        <taxon>Chordata</taxon>
        <taxon>Craniata</taxon>
        <taxon>Vertebrata</taxon>
        <taxon>Euteleostomi</taxon>
        <taxon>Archelosauria</taxon>
        <taxon>Archosauria</taxon>
        <taxon>Dinosauria</taxon>
        <taxon>Saurischia</taxon>
        <taxon>Theropoda</taxon>
        <taxon>Coelurosauria</taxon>
        <taxon>Aves</taxon>
        <taxon>Neognathae</taxon>
        <taxon>Galloanserae</taxon>
        <taxon>Galliformes</taxon>
        <taxon>Phasianidae</taxon>
        <taxon>Phasianinae</taxon>
        <taxon>Phasianus</taxon>
    </lineage>
</organism>